<evidence type="ECO:0000259" key="5">
    <source>
        <dbReference type="PROSITE" id="PS50929"/>
    </source>
</evidence>
<dbReference type="PROSITE" id="PS50929">
    <property type="entry name" value="ABC_TM1F"/>
    <property type="match status" value="1"/>
</dbReference>
<evidence type="ECO:0000313" key="6">
    <source>
        <dbReference type="EMBL" id="GAG05825.1"/>
    </source>
</evidence>
<feature type="domain" description="ABC transmembrane type-1" evidence="5">
    <location>
        <begin position="185"/>
        <end position="271"/>
    </location>
</feature>
<accession>X0UJN6</accession>
<dbReference type="AlphaFoldDB" id="X0UJN6"/>
<keyword evidence="3 4" id="KW-0472">Membrane</keyword>
<feature type="non-terminal residue" evidence="6">
    <location>
        <position position="271"/>
    </location>
</feature>
<dbReference type="GO" id="GO:0005524">
    <property type="term" value="F:ATP binding"/>
    <property type="evidence" value="ECO:0007669"/>
    <property type="project" value="InterPro"/>
</dbReference>
<evidence type="ECO:0000256" key="4">
    <source>
        <dbReference type="SAM" id="Phobius"/>
    </source>
</evidence>
<dbReference type="GO" id="GO:0140359">
    <property type="term" value="F:ABC-type transporter activity"/>
    <property type="evidence" value="ECO:0007669"/>
    <property type="project" value="InterPro"/>
</dbReference>
<protein>
    <recommendedName>
        <fullName evidence="5">ABC transmembrane type-1 domain-containing protein</fullName>
    </recommendedName>
</protein>
<evidence type="ECO:0000256" key="2">
    <source>
        <dbReference type="ARBA" id="ARBA00022989"/>
    </source>
</evidence>
<reference evidence="6" key="1">
    <citation type="journal article" date="2014" name="Front. Microbiol.">
        <title>High frequency of phylogenetically diverse reductive dehalogenase-homologous genes in deep subseafloor sedimentary metagenomes.</title>
        <authorList>
            <person name="Kawai M."/>
            <person name="Futagami T."/>
            <person name="Toyoda A."/>
            <person name="Takaki Y."/>
            <person name="Nishi S."/>
            <person name="Hori S."/>
            <person name="Arai W."/>
            <person name="Tsubouchi T."/>
            <person name="Morono Y."/>
            <person name="Uchiyama I."/>
            <person name="Ito T."/>
            <person name="Fujiyama A."/>
            <person name="Inagaki F."/>
            <person name="Takami H."/>
        </authorList>
    </citation>
    <scope>NUCLEOTIDE SEQUENCE</scope>
    <source>
        <strain evidence="6">Expedition CK06-06</strain>
    </source>
</reference>
<dbReference type="SUPFAM" id="SSF90123">
    <property type="entry name" value="ABC transporter transmembrane region"/>
    <property type="match status" value="1"/>
</dbReference>
<dbReference type="InterPro" id="IPR011527">
    <property type="entry name" value="ABC1_TM_dom"/>
</dbReference>
<keyword evidence="2 4" id="KW-1133">Transmembrane helix</keyword>
<evidence type="ECO:0000256" key="3">
    <source>
        <dbReference type="ARBA" id="ARBA00023136"/>
    </source>
</evidence>
<dbReference type="Gene3D" id="1.20.1560.10">
    <property type="entry name" value="ABC transporter type 1, transmembrane domain"/>
    <property type="match status" value="1"/>
</dbReference>
<evidence type="ECO:0000256" key="1">
    <source>
        <dbReference type="ARBA" id="ARBA00022692"/>
    </source>
</evidence>
<comment type="caution">
    <text evidence="6">The sequence shown here is derived from an EMBL/GenBank/DDBJ whole genome shotgun (WGS) entry which is preliminary data.</text>
</comment>
<dbReference type="InterPro" id="IPR036640">
    <property type="entry name" value="ABC1_TM_sf"/>
</dbReference>
<organism evidence="6">
    <name type="scientific">marine sediment metagenome</name>
    <dbReference type="NCBI Taxonomy" id="412755"/>
    <lineage>
        <taxon>unclassified sequences</taxon>
        <taxon>metagenomes</taxon>
        <taxon>ecological metagenomes</taxon>
    </lineage>
</organism>
<gene>
    <name evidence="6" type="ORF">S01H1_34708</name>
</gene>
<dbReference type="Pfam" id="PF00664">
    <property type="entry name" value="ABC_membrane"/>
    <property type="match status" value="1"/>
</dbReference>
<name>X0UJN6_9ZZZZ</name>
<dbReference type="EMBL" id="BARS01021633">
    <property type="protein sequence ID" value="GAG05825.1"/>
    <property type="molecule type" value="Genomic_DNA"/>
</dbReference>
<proteinExistence type="predicted"/>
<feature type="transmembrane region" description="Helical" evidence="4">
    <location>
        <begin position="221"/>
        <end position="243"/>
    </location>
</feature>
<sequence length="271" mass="32235">MQNQAKEIYIDGPLKLPQNKIDNIRAYSYRLYQQIKDSVNVYPDTALMRMNNAFQLCLEAFFKIRRLWVGSRDYMLAEIRKRDHNFYKLCLLFLTESGAQKKFTTLTKLYEYALKPAGGFLKKTTTTKLWWDKTQRVNILLGPFMLIKQLCHQITTGEAEGEGKIAYITRFIYFLKPYKFFFFEVTLFGLLSAALALPFPYFTKLLFDSVLPNRNFAMLEFILWAILLVSIFRGLISFAQGYYTIYIENLIQYDIRFKFYNHLLKLSYRFY</sequence>
<keyword evidence="1 4" id="KW-0812">Transmembrane</keyword>
<feature type="transmembrane region" description="Helical" evidence="4">
    <location>
        <begin position="180"/>
        <end position="201"/>
    </location>
</feature>
<dbReference type="GO" id="GO:0016020">
    <property type="term" value="C:membrane"/>
    <property type="evidence" value="ECO:0007669"/>
    <property type="project" value="InterPro"/>
</dbReference>